<keyword evidence="1" id="KW-0808">Transferase</keyword>
<keyword evidence="5" id="KW-0812">Transmembrane</keyword>
<evidence type="ECO:0000313" key="8">
    <source>
        <dbReference type="Proteomes" id="UP000198282"/>
    </source>
</evidence>
<dbReference type="GO" id="GO:0046983">
    <property type="term" value="F:protein dimerization activity"/>
    <property type="evidence" value="ECO:0007669"/>
    <property type="project" value="InterPro"/>
</dbReference>
<dbReference type="InterPro" id="IPR050482">
    <property type="entry name" value="Sensor_HK_TwoCompSys"/>
</dbReference>
<dbReference type="EMBL" id="FZOD01000008">
    <property type="protein sequence ID" value="SNS38855.1"/>
    <property type="molecule type" value="Genomic_DNA"/>
</dbReference>
<keyword evidence="2 7" id="KW-0418">Kinase</keyword>
<organism evidence="7 8">
    <name type="scientific">Streptosporangium subroseum</name>
    <dbReference type="NCBI Taxonomy" id="106412"/>
    <lineage>
        <taxon>Bacteria</taxon>
        <taxon>Bacillati</taxon>
        <taxon>Actinomycetota</taxon>
        <taxon>Actinomycetes</taxon>
        <taxon>Streptosporangiales</taxon>
        <taxon>Streptosporangiaceae</taxon>
        <taxon>Streptosporangium</taxon>
    </lineage>
</organism>
<dbReference type="GO" id="GO:0016020">
    <property type="term" value="C:membrane"/>
    <property type="evidence" value="ECO:0007669"/>
    <property type="project" value="InterPro"/>
</dbReference>
<dbReference type="Gene3D" id="1.20.5.1930">
    <property type="match status" value="1"/>
</dbReference>
<dbReference type="InterPro" id="IPR036890">
    <property type="entry name" value="HATPase_C_sf"/>
</dbReference>
<dbReference type="PANTHER" id="PTHR24421">
    <property type="entry name" value="NITRATE/NITRITE SENSOR PROTEIN NARX-RELATED"/>
    <property type="match status" value="1"/>
</dbReference>
<evidence type="ECO:0000259" key="6">
    <source>
        <dbReference type="Pfam" id="PF07730"/>
    </source>
</evidence>
<evidence type="ECO:0000256" key="4">
    <source>
        <dbReference type="SAM" id="Coils"/>
    </source>
</evidence>
<dbReference type="PANTHER" id="PTHR24421:SF63">
    <property type="entry name" value="SENSOR HISTIDINE KINASE DESK"/>
    <property type="match status" value="1"/>
</dbReference>
<accession>A0A239E288</accession>
<keyword evidence="5" id="KW-0472">Membrane</keyword>
<dbReference type="CDD" id="cd16917">
    <property type="entry name" value="HATPase_UhpB-NarQ-NarX-like"/>
    <property type="match status" value="1"/>
</dbReference>
<dbReference type="Gene3D" id="3.30.565.10">
    <property type="entry name" value="Histidine kinase-like ATPase, C-terminal domain"/>
    <property type="match status" value="1"/>
</dbReference>
<evidence type="ECO:0000256" key="3">
    <source>
        <dbReference type="ARBA" id="ARBA00023012"/>
    </source>
</evidence>
<dbReference type="Proteomes" id="UP000198282">
    <property type="component" value="Unassembled WGS sequence"/>
</dbReference>
<sequence length="239" mass="26099">MLHHTYFAGTAALGIFLISLGVMIGLTLRIRRLNAEKDRAVALAQEQQEQQEQLARDVHDLVGHWLWLASIKSELAYRHAEGDARLRRDLSEILQAVQHAAHAARNVSQAYQQLSLQGETTRAEALLSSFGAYCSVRMDVTDLPDDVSATLGTVVRETLTNMLRHSRVTRCAIELTGHGGRLRLTVANDGASRREPASTGSGLGNLGHRVGKLGGTVRVTADGDGWFILIAELPLNFSE</sequence>
<dbReference type="SUPFAM" id="SSF55874">
    <property type="entry name" value="ATPase domain of HSP90 chaperone/DNA topoisomerase II/histidine kinase"/>
    <property type="match status" value="1"/>
</dbReference>
<keyword evidence="4" id="KW-0175">Coiled coil</keyword>
<keyword evidence="8" id="KW-1185">Reference proteome</keyword>
<dbReference type="RefSeq" id="WP_089207181.1">
    <property type="nucleotide sequence ID" value="NZ_FZOD01000008.1"/>
</dbReference>
<dbReference type="AlphaFoldDB" id="A0A239E288"/>
<keyword evidence="3" id="KW-0902">Two-component regulatory system</keyword>
<dbReference type="Pfam" id="PF07730">
    <property type="entry name" value="HisKA_3"/>
    <property type="match status" value="1"/>
</dbReference>
<evidence type="ECO:0000313" key="7">
    <source>
        <dbReference type="EMBL" id="SNS38855.1"/>
    </source>
</evidence>
<evidence type="ECO:0000256" key="5">
    <source>
        <dbReference type="SAM" id="Phobius"/>
    </source>
</evidence>
<gene>
    <name evidence="7" type="ORF">SAMN05216276_1008190</name>
</gene>
<evidence type="ECO:0000256" key="1">
    <source>
        <dbReference type="ARBA" id="ARBA00022679"/>
    </source>
</evidence>
<name>A0A239E288_9ACTN</name>
<evidence type="ECO:0000256" key="2">
    <source>
        <dbReference type="ARBA" id="ARBA00022777"/>
    </source>
</evidence>
<protein>
    <submittedName>
        <fullName evidence="7">Two-component system, NarL family, sensor histidine kinase DesK</fullName>
    </submittedName>
</protein>
<reference evidence="7 8" key="1">
    <citation type="submission" date="2017-06" db="EMBL/GenBank/DDBJ databases">
        <authorList>
            <person name="Kim H.J."/>
            <person name="Triplett B.A."/>
        </authorList>
    </citation>
    <scope>NUCLEOTIDE SEQUENCE [LARGE SCALE GENOMIC DNA]</scope>
    <source>
        <strain evidence="7 8">CGMCC 4.2132</strain>
    </source>
</reference>
<dbReference type="GO" id="GO:0000155">
    <property type="term" value="F:phosphorelay sensor kinase activity"/>
    <property type="evidence" value="ECO:0007669"/>
    <property type="project" value="InterPro"/>
</dbReference>
<feature type="transmembrane region" description="Helical" evidence="5">
    <location>
        <begin position="6"/>
        <end position="28"/>
    </location>
</feature>
<feature type="domain" description="Signal transduction histidine kinase subgroup 3 dimerisation and phosphoacceptor" evidence="6">
    <location>
        <begin position="53"/>
        <end position="112"/>
    </location>
</feature>
<feature type="coiled-coil region" evidence="4">
    <location>
        <begin position="30"/>
        <end position="57"/>
    </location>
</feature>
<dbReference type="OrthoDB" id="5241784at2"/>
<dbReference type="InterPro" id="IPR011712">
    <property type="entry name" value="Sig_transdc_His_kin_sub3_dim/P"/>
</dbReference>
<proteinExistence type="predicted"/>
<keyword evidence="5" id="KW-1133">Transmembrane helix</keyword>